<protein>
    <recommendedName>
        <fullName evidence="5">DUF5683 domain-containing protein</fullName>
    </recommendedName>
</protein>
<gene>
    <name evidence="3" type="ORF">E6K79_02290</name>
</gene>
<accession>A0A538TT36</accession>
<keyword evidence="2" id="KW-0732">Signal</keyword>
<dbReference type="EMBL" id="VBOZ01000008">
    <property type="protein sequence ID" value="TMQ66755.1"/>
    <property type="molecule type" value="Genomic_DNA"/>
</dbReference>
<feature type="region of interest" description="Disordered" evidence="1">
    <location>
        <begin position="53"/>
        <end position="76"/>
    </location>
</feature>
<evidence type="ECO:0000256" key="1">
    <source>
        <dbReference type="SAM" id="MobiDB-lite"/>
    </source>
</evidence>
<sequence>MASSSRSAFKAAVFALGLTAAVSAAAPARAALVVEADAWSPLSALYDGGLRLAQDPEPGQTTTPRPNAAPAGEPPRQARKRALLYSLLVPGMGELSMGAKGRAVGFFTGEGLIWSNFIYWKVAGHLRKDNYIEQAMLNAGVGVTSESDDYWRLVGQFERSSGSGPGSYEEDLRREARDLYPRDPAAQDAFVAQKLPTGDRAWDWSSPDLQSSYTTTRENSKRAFNRAQYSFAAAVLNRVLSVIDVQLLRRKAAKELRSGWTRPDTRVYADTDADGYGRVVLERRF</sequence>
<dbReference type="Proteomes" id="UP000317691">
    <property type="component" value="Unassembled WGS sequence"/>
</dbReference>
<organism evidence="3 4">
    <name type="scientific">Eiseniibacteriota bacterium</name>
    <dbReference type="NCBI Taxonomy" id="2212470"/>
    <lineage>
        <taxon>Bacteria</taxon>
        <taxon>Candidatus Eiseniibacteriota</taxon>
    </lineage>
</organism>
<evidence type="ECO:0008006" key="5">
    <source>
        <dbReference type="Google" id="ProtNLM"/>
    </source>
</evidence>
<feature type="chain" id="PRO_5021833042" description="DUF5683 domain-containing protein" evidence="2">
    <location>
        <begin position="31"/>
        <end position="285"/>
    </location>
</feature>
<comment type="caution">
    <text evidence="3">The sequence shown here is derived from an EMBL/GenBank/DDBJ whole genome shotgun (WGS) entry which is preliminary data.</text>
</comment>
<evidence type="ECO:0000313" key="3">
    <source>
        <dbReference type="EMBL" id="TMQ66755.1"/>
    </source>
</evidence>
<dbReference type="AlphaFoldDB" id="A0A538TT36"/>
<evidence type="ECO:0000256" key="2">
    <source>
        <dbReference type="SAM" id="SignalP"/>
    </source>
</evidence>
<name>A0A538TT36_UNCEI</name>
<reference evidence="3 4" key="1">
    <citation type="journal article" date="2019" name="Nat. Microbiol.">
        <title>Mediterranean grassland soil C-N compound turnover is dependent on rainfall and depth, and is mediated by genomically divergent microorganisms.</title>
        <authorList>
            <person name="Diamond S."/>
            <person name="Andeer P.F."/>
            <person name="Li Z."/>
            <person name="Crits-Christoph A."/>
            <person name="Burstein D."/>
            <person name="Anantharaman K."/>
            <person name="Lane K.R."/>
            <person name="Thomas B.C."/>
            <person name="Pan C."/>
            <person name="Northen T.R."/>
            <person name="Banfield J.F."/>
        </authorList>
    </citation>
    <scope>NUCLEOTIDE SEQUENCE [LARGE SCALE GENOMIC DNA]</scope>
    <source>
        <strain evidence="3">WS_9</strain>
    </source>
</reference>
<feature type="signal peptide" evidence="2">
    <location>
        <begin position="1"/>
        <end position="30"/>
    </location>
</feature>
<proteinExistence type="predicted"/>
<evidence type="ECO:0000313" key="4">
    <source>
        <dbReference type="Proteomes" id="UP000317691"/>
    </source>
</evidence>